<protein>
    <recommendedName>
        <fullName evidence="10">Cyclic nucleotide-binding domain-containing protein</fullName>
    </recommendedName>
</protein>
<feature type="compositionally biased region" description="Acidic residues" evidence="8">
    <location>
        <begin position="58"/>
        <end position="67"/>
    </location>
</feature>
<evidence type="ECO:0000256" key="8">
    <source>
        <dbReference type="SAM" id="MobiDB-lite"/>
    </source>
</evidence>
<evidence type="ECO:0000259" key="10">
    <source>
        <dbReference type="PROSITE" id="PS50042"/>
    </source>
</evidence>
<sequence>MQDQHCEHEEGRDEPARRKSIHDEKHEANTRLSFLSLDTFVHKREAENTQSSDKQEGDEVQEGEEEEPATKKLPLLLLNPFSVGHVLWDTWMVVITIYYIIIIPFKITFVDSQSYRCDAQDVSKCPGFWWQSFFSDSSWLYVDFVMDFMFMTDILVNFLTSYHLFDAKGTKYLVTDRRQIALKYLRTWFFIDLIASFPFDFIFYLLNLYTNGSIIKLLKSLRFLKLIRLWRVGRMMHVFQEVFDMNYGLILLMQILLIFSLLAHYLSCYFFSMGALLQTFRVCSSPAGEESICRCYESANEANCVPTTWITEKSFMLPSGEMYVVDMDVNWQYLCSIYWVVTTMSTVGFGDIVPVTDWEVLMCIVAQVLGATTFGFIVGNMSTLTESFDTRKEEMKNQIEDLQAYLYACGVPFELVTRLIQDIRYNYLHPISEAKKEIIDVLPRNIALQIAKHVFKFAIDDSSIFMELSQRSLEELYFELQCFHVEQGQSILTCGDMSKSIVFLIEGVGSVKSSPSLFDAAMKKRKLSMTDLAADHVETYLTVRPCYFLGENCLLTGKEIFPYECTAATWCQLLRLEVKSLLNILSSDELSYVRAAAKVRYSRFLALITTSMSIKESSKKGVKITRSKKRQQDSQLSRFARRVSFRSDGQRPSTEEDSSEKTMTAIFNETKNIDQTTLIDIKKFYTSASIKKQEMVWGELLEYHNMKGRIDEELHHERSLAKYNLVELQYKYLEHLSYAADRFVDKDWLTDKLQFHMEAFLIRLNIIQEKLTLFREQLTSHNVKQTTDSRRSLETNGEHKGEETSAFERE</sequence>
<feature type="transmembrane region" description="Helical" evidence="9">
    <location>
        <begin position="185"/>
        <end position="206"/>
    </location>
</feature>
<dbReference type="KEGG" id="gtt:GUITHDRAFT_99128"/>
<reference evidence="13" key="2">
    <citation type="submission" date="2012-11" db="EMBL/GenBank/DDBJ databases">
        <authorList>
            <person name="Kuo A."/>
            <person name="Curtis B.A."/>
            <person name="Tanifuji G."/>
            <person name="Burki F."/>
            <person name="Gruber A."/>
            <person name="Irimia M."/>
            <person name="Maruyama S."/>
            <person name="Arias M.C."/>
            <person name="Ball S.G."/>
            <person name="Gile G.H."/>
            <person name="Hirakawa Y."/>
            <person name="Hopkins J.F."/>
            <person name="Rensing S.A."/>
            <person name="Schmutz J."/>
            <person name="Symeonidi A."/>
            <person name="Elias M."/>
            <person name="Eveleigh R.J."/>
            <person name="Herman E.K."/>
            <person name="Klute M.J."/>
            <person name="Nakayama T."/>
            <person name="Obornik M."/>
            <person name="Reyes-Prieto A."/>
            <person name="Armbrust E.V."/>
            <person name="Aves S.J."/>
            <person name="Beiko R.G."/>
            <person name="Coutinho P."/>
            <person name="Dacks J.B."/>
            <person name="Durnford D.G."/>
            <person name="Fast N.M."/>
            <person name="Green B.R."/>
            <person name="Grisdale C."/>
            <person name="Hempe F."/>
            <person name="Henrissat B."/>
            <person name="Hoppner M.P."/>
            <person name="Ishida K.-I."/>
            <person name="Kim E."/>
            <person name="Koreny L."/>
            <person name="Kroth P.G."/>
            <person name="Liu Y."/>
            <person name="Malik S.-B."/>
            <person name="Maier U.G."/>
            <person name="McRose D."/>
            <person name="Mock T."/>
            <person name="Neilson J.A."/>
            <person name="Onodera N.T."/>
            <person name="Poole A.M."/>
            <person name="Pritham E.J."/>
            <person name="Richards T.A."/>
            <person name="Rocap G."/>
            <person name="Roy S.W."/>
            <person name="Sarai C."/>
            <person name="Schaack S."/>
            <person name="Shirato S."/>
            <person name="Slamovits C.H."/>
            <person name="Spencer D.F."/>
            <person name="Suzuki S."/>
            <person name="Worden A.Z."/>
            <person name="Zauner S."/>
            <person name="Barry K."/>
            <person name="Bell C."/>
            <person name="Bharti A.K."/>
            <person name="Crow J.A."/>
            <person name="Grimwood J."/>
            <person name="Kramer R."/>
            <person name="Lindquist E."/>
            <person name="Lucas S."/>
            <person name="Salamov A."/>
            <person name="McFadden G.I."/>
            <person name="Lane C.E."/>
            <person name="Keeling P.J."/>
            <person name="Gray M.W."/>
            <person name="Grigoriev I.V."/>
            <person name="Archibald J.M."/>
        </authorList>
    </citation>
    <scope>NUCLEOTIDE SEQUENCE</scope>
    <source>
        <strain evidence="13">CCMP2712</strain>
    </source>
</reference>
<dbReference type="GO" id="GO:0016020">
    <property type="term" value="C:membrane"/>
    <property type="evidence" value="ECO:0007669"/>
    <property type="project" value="UniProtKB-SubCell"/>
</dbReference>
<dbReference type="GO" id="GO:0005249">
    <property type="term" value="F:voltage-gated potassium channel activity"/>
    <property type="evidence" value="ECO:0007669"/>
    <property type="project" value="InterPro"/>
</dbReference>
<dbReference type="SUPFAM" id="SSF81324">
    <property type="entry name" value="Voltage-gated potassium channels"/>
    <property type="match status" value="1"/>
</dbReference>
<feature type="domain" description="Cyclic nucleotide-binding" evidence="10">
    <location>
        <begin position="464"/>
        <end position="585"/>
    </location>
</feature>
<dbReference type="SUPFAM" id="SSF51206">
    <property type="entry name" value="cAMP-binding domain-like"/>
    <property type="match status" value="1"/>
</dbReference>
<proteinExistence type="predicted"/>
<evidence type="ECO:0000256" key="5">
    <source>
        <dbReference type="ARBA" id="ARBA00023065"/>
    </source>
</evidence>
<dbReference type="GeneID" id="17311899"/>
<evidence type="ECO:0000256" key="9">
    <source>
        <dbReference type="SAM" id="Phobius"/>
    </source>
</evidence>
<feature type="region of interest" description="Disordered" evidence="8">
    <location>
        <begin position="784"/>
        <end position="810"/>
    </location>
</feature>
<evidence type="ECO:0000256" key="4">
    <source>
        <dbReference type="ARBA" id="ARBA00022989"/>
    </source>
</evidence>
<evidence type="ECO:0000256" key="7">
    <source>
        <dbReference type="ARBA" id="ARBA00023303"/>
    </source>
</evidence>
<dbReference type="PROSITE" id="PS50042">
    <property type="entry name" value="CNMP_BINDING_3"/>
    <property type="match status" value="1"/>
</dbReference>
<comment type="subcellular location">
    <subcellularLocation>
        <location evidence="1">Membrane</location>
        <topology evidence="1">Multi-pass membrane protein</topology>
    </subcellularLocation>
</comment>
<gene>
    <name evidence="11" type="ORF">GUITHDRAFT_99128</name>
</gene>
<dbReference type="PRINTS" id="PR01463">
    <property type="entry name" value="EAGCHANLFMLY"/>
</dbReference>
<dbReference type="InterPro" id="IPR018490">
    <property type="entry name" value="cNMP-bd_dom_sf"/>
</dbReference>
<dbReference type="OMA" id="ERANMMM"/>
<keyword evidence="7" id="KW-0407">Ion channel</keyword>
<dbReference type="eggNOG" id="KOG0498">
    <property type="taxonomic scope" value="Eukaryota"/>
</dbReference>
<dbReference type="HOGENOM" id="CLU_348345_0_0_1"/>
<feature type="compositionally biased region" description="Basic and acidic residues" evidence="8">
    <location>
        <begin position="1"/>
        <end position="29"/>
    </location>
</feature>
<evidence type="ECO:0000256" key="3">
    <source>
        <dbReference type="ARBA" id="ARBA00022692"/>
    </source>
</evidence>
<name>L1K4G9_GUITC</name>
<dbReference type="OrthoDB" id="432483at2759"/>
<dbReference type="EnsemblProtists" id="EKX55345">
    <property type="protein sequence ID" value="EKX55345"/>
    <property type="gene ID" value="GUITHDRAFT_99128"/>
</dbReference>
<feature type="region of interest" description="Disordered" evidence="8">
    <location>
        <begin position="44"/>
        <end position="67"/>
    </location>
</feature>
<feature type="transmembrane region" description="Helical" evidence="9">
    <location>
        <begin position="139"/>
        <end position="165"/>
    </location>
</feature>
<feature type="compositionally biased region" description="Basic and acidic residues" evidence="8">
    <location>
        <begin position="44"/>
        <end position="57"/>
    </location>
</feature>
<keyword evidence="13" id="KW-1185">Reference proteome</keyword>
<dbReference type="InterPro" id="IPR000595">
    <property type="entry name" value="cNMP-bd_dom"/>
</dbReference>
<dbReference type="EMBL" id="JH992965">
    <property type="protein sequence ID" value="EKX55345.1"/>
    <property type="molecule type" value="Genomic_DNA"/>
</dbReference>
<feature type="transmembrane region" description="Helical" evidence="9">
    <location>
        <begin position="247"/>
        <end position="271"/>
    </location>
</feature>
<dbReference type="PaxDb" id="55529-EKX55345"/>
<feature type="region of interest" description="Disordered" evidence="8">
    <location>
        <begin position="1"/>
        <end position="30"/>
    </location>
</feature>
<dbReference type="InterPro" id="IPR005821">
    <property type="entry name" value="Ion_trans_dom"/>
</dbReference>
<keyword evidence="5" id="KW-0406">Ion transport</keyword>
<reference evidence="12" key="3">
    <citation type="submission" date="2015-06" db="UniProtKB">
        <authorList>
            <consortium name="EnsemblProtists"/>
        </authorList>
    </citation>
    <scope>IDENTIFICATION</scope>
</reference>
<feature type="compositionally biased region" description="Basic and acidic residues" evidence="8">
    <location>
        <begin position="787"/>
        <end position="810"/>
    </location>
</feature>
<reference evidence="11 13" key="1">
    <citation type="journal article" date="2012" name="Nature">
        <title>Algal genomes reveal evolutionary mosaicism and the fate of nucleomorphs.</title>
        <authorList>
            <consortium name="DOE Joint Genome Institute"/>
            <person name="Curtis B.A."/>
            <person name="Tanifuji G."/>
            <person name="Burki F."/>
            <person name="Gruber A."/>
            <person name="Irimia M."/>
            <person name="Maruyama S."/>
            <person name="Arias M.C."/>
            <person name="Ball S.G."/>
            <person name="Gile G.H."/>
            <person name="Hirakawa Y."/>
            <person name="Hopkins J.F."/>
            <person name="Kuo A."/>
            <person name="Rensing S.A."/>
            <person name="Schmutz J."/>
            <person name="Symeonidi A."/>
            <person name="Elias M."/>
            <person name="Eveleigh R.J."/>
            <person name="Herman E.K."/>
            <person name="Klute M.J."/>
            <person name="Nakayama T."/>
            <person name="Obornik M."/>
            <person name="Reyes-Prieto A."/>
            <person name="Armbrust E.V."/>
            <person name="Aves S.J."/>
            <person name="Beiko R.G."/>
            <person name="Coutinho P."/>
            <person name="Dacks J.B."/>
            <person name="Durnford D.G."/>
            <person name="Fast N.M."/>
            <person name="Green B.R."/>
            <person name="Grisdale C.J."/>
            <person name="Hempel F."/>
            <person name="Henrissat B."/>
            <person name="Hoppner M.P."/>
            <person name="Ishida K."/>
            <person name="Kim E."/>
            <person name="Koreny L."/>
            <person name="Kroth P.G."/>
            <person name="Liu Y."/>
            <person name="Malik S.B."/>
            <person name="Maier U.G."/>
            <person name="McRose D."/>
            <person name="Mock T."/>
            <person name="Neilson J.A."/>
            <person name="Onodera N.T."/>
            <person name="Poole A.M."/>
            <person name="Pritham E.J."/>
            <person name="Richards T.A."/>
            <person name="Rocap G."/>
            <person name="Roy S.W."/>
            <person name="Sarai C."/>
            <person name="Schaack S."/>
            <person name="Shirato S."/>
            <person name="Slamovits C.H."/>
            <person name="Spencer D.F."/>
            <person name="Suzuki S."/>
            <person name="Worden A.Z."/>
            <person name="Zauner S."/>
            <person name="Barry K."/>
            <person name="Bell C."/>
            <person name="Bharti A.K."/>
            <person name="Crow J.A."/>
            <person name="Grimwood J."/>
            <person name="Kramer R."/>
            <person name="Lindquist E."/>
            <person name="Lucas S."/>
            <person name="Salamov A."/>
            <person name="McFadden G.I."/>
            <person name="Lane C.E."/>
            <person name="Keeling P.J."/>
            <person name="Gray M.W."/>
            <person name="Grigoriev I.V."/>
            <person name="Archibald J.M."/>
        </authorList>
    </citation>
    <scope>NUCLEOTIDE SEQUENCE</scope>
    <source>
        <strain evidence="11 13">CCMP2712</strain>
    </source>
</reference>
<dbReference type="PANTHER" id="PTHR47823:SF9">
    <property type="entry name" value="CHROMOSOME UNDETERMINED SCAFFOLD_10, WHOLE GENOME SHOTGUN SEQUENCE"/>
    <property type="match status" value="1"/>
</dbReference>
<dbReference type="PANTHER" id="PTHR47823">
    <property type="entry name" value="ION_TRANS DOMAIN-CONTAINING PROTEIN"/>
    <property type="match status" value="1"/>
</dbReference>
<dbReference type="Gene3D" id="1.10.287.70">
    <property type="match status" value="1"/>
</dbReference>
<evidence type="ECO:0000256" key="1">
    <source>
        <dbReference type="ARBA" id="ARBA00004141"/>
    </source>
</evidence>
<evidence type="ECO:0000256" key="2">
    <source>
        <dbReference type="ARBA" id="ARBA00022448"/>
    </source>
</evidence>
<keyword evidence="6 9" id="KW-0472">Membrane</keyword>
<dbReference type="Gene3D" id="2.60.120.10">
    <property type="entry name" value="Jelly Rolls"/>
    <property type="match status" value="1"/>
</dbReference>
<dbReference type="RefSeq" id="XP_005842325.1">
    <property type="nucleotide sequence ID" value="XM_005842268.1"/>
</dbReference>
<dbReference type="InterPro" id="IPR003938">
    <property type="entry name" value="K_chnl_volt-dep_EAG/ELK/ERG"/>
</dbReference>
<dbReference type="Pfam" id="PF00520">
    <property type="entry name" value="Ion_trans"/>
    <property type="match status" value="1"/>
</dbReference>
<evidence type="ECO:0000313" key="11">
    <source>
        <dbReference type="EMBL" id="EKX55345.1"/>
    </source>
</evidence>
<evidence type="ECO:0000313" key="12">
    <source>
        <dbReference type="EnsemblProtists" id="EKX55345"/>
    </source>
</evidence>
<feature type="transmembrane region" description="Helical" evidence="9">
    <location>
        <begin position="86"/>
        <end position="105"/>
    </location>
</feature>
<accession>L1K4G9</accession>
<keyword evidence="4 9" id="KW-1133">Transmembrane helix</keyword>
<organism evidence="11">
    <name type="scientific">Guillardia theta (strain CCMP2712)</name>
    <name type="common">Cryptophyte</name>
    <dbReference type="NCBI Taxonomy" id="905079"/>
    <lineage>
        <taxon>Eukaryota</taxon>
        <taxon>Cryptophyceae</taxon>
        <taxon>Pyrenomonadales</taxon>
        <taxon>Geminigeraceae</taxon>
        <taxon>Guillardia</taxon>
    </lineage>
</organism>
<evidence type="ECO:0000313" key="13">
    <source>
        <dbReference type="Proteomes" id="UP000011087"/>
    </source>
</evidence>
<dbReference type="InterPro" id="IPR014710">
    <property type="entry name" value="RmlC-like_jellyroll"/>
</dbReference>
<keyword evidence="3 9" id="KW-0812">Transmembrane</keyword>
<keyword evidence="2" id="KW-0813">Transport</keyword>
<evidence type="ECO:0000256" key="6">
    <source>
        <dbReference type="ARBA" id="ARBA00023136"/>
    </source>
</evidence>
<dbReference type="AlphaFoldDB" id="L1K4G9"/>
<dbReference type="Proteomes" id="UP000011087">
    <property type="component" value="Unassembled WGS sequence"/>
</dbReference>